<dbReference type="InterPro" id="IPR011650">
    <property type="entry name" value="Peptidase_M20_dimer"/>
</dbReference>
<dbReference type="GO" id="GO:0050118">
    <property type="term" value="F:N-acetyldiaminopimelate deacetylase activity"/>
    <property type="evidence" value="ECO:0007669"/>
    <property type="project" value="UniProtKB-ARBA"/>
</dbReference>
<dbReference type="InterPro" id="IPR036264">
    <property type="entry name" value="Bact_exopeptidase_dim_dom"/>
</dbReference>
<dbReference type="Gene3D" id="3.30.70.360">
    <property type="match status" value="1"/>
</dbReference>
<feature type="binding site" evidence="2">
    <location>
        <position position="139"/>
    </location>
    <ligand>
        <name>Mn(2+)</name>
        <dbReference type="ChEBI" id="CHEBI:29035"/>
        <label>2</label>
    </ligand>
</feature>
<evidence type="ECO:0000256" key="2">
    <source>
        <dbReference type="PIRSR" id="PIRSR005962-1"/>
    </source>
</evidence>
<feature type="binding site" evidence="2">
    <location>
        <position position="365"/>
    </location>
    <ligand>
        <name>Mn(2+)</name>
        <dbReference type="ChEBI" id="CHEBI:29035"/>
        <label>2</label>
    </ligand>
</feature>
<feature type="binding site" evidence="2">
    <location>
        <position position="105"/>
    </location>
    <ligand>
        <name>Mn(2+)</name>
        <dbReference type="ChEBI" id="CHEBI:29035"/>
        <label>2</label>
    </ligand>
</feature>
<organism evidence="4 5">
    <name type="scientific">Candidatus Obscuribacter phosphatis</name>
    <dbReference type="NCBI Taxonomy" id="1906157"/>
    <lineage>
        <taxon>Bacteria</taxon>
        <taxon>Bacillati</taxon>
        <taxon>Candidatus Melainabacteria</taxon>
        <taxon>Candidatus Obscuribacterales</taxon>
        <taxon>Candidatus Obscuribacteraceae</taxon>
        <taxon>Candidatus Obscuribacter</taxon>
    </lineage>
</organism>
<dbReference type="NCBIfam" id="TIGR01891">
    <property type="entry name" value="amidohydrolases"/>
    <property type="match status" value="1"/>
</dbReference>
<name>A0A8J7TNQ3_9BACT</name>
<evidence type="ECO:0000313" key="5">
    <source>
        <dbReference type="Proteomes" id="UP000664277"/>
    </source>
</evidence>
<dbReference type="PIRSF" id="PIRSF005962">
    <property type="entry name" value="Pept_M20D_amidohydro"/>
    <property type="match status" value="1"/>
</dbReference>
<comment type="caution">
    <text evidence="4">The sequence shown here is derived from an EMBL/GenBank/DDBJ whole genome shotgun (WGS) entry which is preliminary data.</text>
</comment>
<dbReference type="AlphaFoldDB" id="A0A8J7TNQ3"/>
<feature type="binding site" evidence="2">
    <location>
        <position position="107"/>
    </location>
    <ligand>
        <name>Mn(2+)</name>
        <dbReference type="ChEBI" id="CHEBI:29035"/>
        <label>2</label>
    </ligand>
</feature>
<keyword evidence="2" id="KW-0464">Manganese</keyword>
<proteinExistence type="predicted"/>
<evidence type="ECO:0000313" key="4">
    <source>
        <dbReference type="EMBL" id="MBN8662060.1"/>
    </source>
</evidence>
<reference evidence="4" key="1">
    <citation type="submission" date="2021-02" db="EMBL/GenBank/DDBJ databases">
        <title>Genome-Resolved Metagenomics of a Microbial Community Performing Photosynthetic Biological Nutrient Removal.</title>
        <authorList>
            <person name="Mcdaniel E.A."/>
        </authorList>
    </citation>
    <scope>NUCLEOTIDE SEQUENCE</scope>
    <source>
        <strain evidence="4">UWPOB_OBS1</strain>
    </source>
</reference>
<gene>
    <name evidence="4" type="ORF">J0M35_16960</name>
</gene>
<dbReference type="PANTHER" id="PTHR11014:SF63">
    <property type="entry name" value="METALLOPEPTIDASE, PUTATIVE (AFU_ORTHOLOGUE AFUA_6G09600)-RELATED"/>
    <property type="match status" value="1"/>
</dbReference>
<dbReference type="Proteomes" id="UP000664277">
    <property type="component" value="Unassembled WGS sequence"/>
</dbReference>
<dbReference type="FunFam" id="3.30.70.360:FF:000001">
    <property type="entry name" value="N-acetyldiaminopimelate deacetylase"/>
    <property type="match status" value="1"/>
</dbReference>
<keyword evidence="2" id="KW-0479">Metal-binding</keyword>
<feature type="domain" description="Peptidase M20 dimerisation" evidence="3">
    <location>
        <begin position="191"/>
        <end position="283"/>
    </location>
</feature>
<feature type="binding site" evidence="2">
    <location>
        <position position="168"/>
    </location>
    <ligand>
        <name>Mn(2+)</name>
        <dbReference type="ChEBI" id="CHEBI:29035"/>
        <label>2</label>
    </ligand>
</feature>
<dbReference type="Pfam" id="PF01546">
    <property type="entry name" value="Peptidase_M20"/>
    <property type="match status" value="1"/>
</dbReference>
<dbReference type="InterPro" id="IPR002933">
    <property type="entry name" value="Peptidase_M20"/>
</dbReference>
<evidence type="ECO:0000259" key="3">
    <source>
        <dbReference type="Pfam" id="PF07687"/>
    </source>
</evidence>
<keyword evidence="1" id="KW-0378">Hydrolase</keyword>
<protein>
    <submittedName>
        <fullName evidence="4">Amidohydrolase</fullName>
    </submittedName>
</protein>
<dbReference type="InterPro" id="IPR017439">
    <property type="entry name" value="Amidohydrolase"/>
</dbReference>
<dbReference type="SUPFAM" id="SSF53187">
    <property type="entry name" value="Zn-dependent exopeptidases"/>
    <property type="match status" value="1"/>
</dbReference>
<dbReference type="SUPFAM" id="SSF55031">
    <property type="entry name" value="Bacterial exopeptidase dimerisation domain"/>
    <property type="match status" value="1"/>
</dbReference>
<comment type="cofactor">
    <cofactor evidence="2">
        <name>Mn(2+)</name>
        <dbReference type="ChEBI" id="CHEBI:29035"/>
    </cofactor>
    <text evidence="2">The Mn(2+) ion enhances activity.</text>
</comment>
<dbReference type="GO" id="GO:0046872">
    <property type="term" value="F:metal ion binding"/>
    <property type="evidence" value="ECO:0007669"/>
    <property type="project" value="UniProtKB-KW"/>
</dbReference>
<dbReference type="PANTHER" id="PTHR11014">
    <property type="entry name" value="PEPTIDASE M20 FAMILY MEMBER"/>
    <property type="match status" value="1"/>
</dbReference>
<dbReference type="Pfam" id="PF07687">
    <property type="entry name" value="M20_dimer"/>
    <property type="match status" value="1"/>
</dbReference>
<sequence>MPTDNFLTRAKALEPELIEMRRHLHENPELSFHEFKTASLMKEKLEAYGYETKAQVGKTGVLGELKRKGVDGPIIAIRADMDGLPIDEDNPNKYISKNQGVMHACGHDGHMACGLTTARMLSEAELAGTVRMVMQPAEEATDSDGKSGAWRMLEDDALDGVSAIIGLHADASLKAGQVGIIPGPAMAACDGFKVTIQGKGGHGAYPETTVDPVVVGAQVVQAIQQIISRRISALEPAIITIGSFQSSSTRGNIISDYVILEGSFRSFSQKVREHIIEEIDRACSIARIMGGDYKIEYELGYPCTVNNPEITEVMRQAAIDLIGAENVIAVQPKTWSEDFSMFAEKVPGAFMFLGAEIEGDTRSHHSPQFDLNESGLYMGSAILAETARRLMTHFKNKA</sequence>
<dbReference type="GO" id="GO:0019877">
    <property type="term" value="P:diaminopimelate biosynthetic process"/>
    <property type="evidence" value="ECO:0007669"/>
    <property type="project" value="UniProtKB-ARBA"/>
</dbReference>
<evidence type="ECO:0000256" key="1">
    <source>
        <dbReference type="ARBA" id="ARBA00022801"/>
    </source>
</evidence>
<accession>A0A8J7TNQ3</accession>
<dbReference type="Gene3D" id="3.40.630.10">
    <property type="entry name" value="Zn peptidases"/>
    <property type="match status" value="1"/>
</dbReference>
<dbReference type="EMBL" id="JAFLCK010000030">
    <property type="protein sequence ID" value="MBN8662060.1"/>
    <property type="molecule type" value="Genomic_DNA"/>
</dbReference>